<keyword evidence="1" id="KW-0472">Membrane</keyword>
<organism evidence="3 4">
    <name type="scientific">Demequina lutea</name>
    <dbReference type="NCBI Taxonomy" id="431489"/>
    <lineage>
        <taxon>Bacteria</taxon>
        <taxon>Bacillati</taxon>
        <taxon>Actinomycetota</taxon>
        <taxon>Actinomycetes</taxon>
        <taxon>Micrococcales</taxon>
        <taxon>Demequinaceae</taxon>
        <taxon>Demequina</taxon>
    </lineage>
</organism>
<comment type="caution">
    <text evidence="3">The sequence shown here is derived from an EMBL/GenBank/DDBJ whole genome shotgun (WGS) entry which is preliminary data.</text>
</comment>
<dbReference type="EMBL" id="JACBZO010000001">
    <property type="protein sequence ID" value="NYI41553.1"/>
    <property type="molecule type" value="Genomic_DNA"/>
</dbReference>
<evidence type="ECO:0000259" key="2">
    <source>
        <dbReference type="Pfam" id="PF14145"/>
    </source>
</evidence>
<dbReference type="InterPro" id="IPR025424">
    <property type="entry name" value="YrhK_domain"/>
</dbReference>
<sequence length="77" mass="8565">MIRTLVQDYEHIHTAIGIMGNLLFVVGSVLFYKAFDQYHMLAVSLFVVGSVFMSVGAIGSGLRRLFQRRDMASSSHA</sequence>
<feature type="transmembrane region" description="Helical" evidence="1">
    <location>
        <begin position="38"/>
        <end position="62"/>
    </location>
</feature>
<dbReference type="Proteomes" id="UP000547973">
    <property type="component" value="Unassembled WGS sequence"/>
</dbReference>
<gene>
    <name evidence="3" type="ORF">BKA03_001672</name>
</gene>
<evidence type="ECO:0000313" key="3">
    <source>
        <dbReference type="EMBL" id="NYI41553.1"/>
    </source>
</evidence>
<keyword evidence="4" id="KW-1185">Reference proteome</keyword>
<proteinExistence type="predicted"/>
<reference evidence="3 4" key="1">
    <citation type="submission" date="2020-07" db="EMBL/GenBank/DDBJ databases">
        <title>Sequencing the genomes of 1000 actinobacteria strains.</title>
        <authorList>
            <person name="Klenk H.-P."/>
        </authorList>
    </citation>
    <scope>NUCLEOTIDE SEQUENCE [LARGE SCALE GENOMIC DNA]</scope>
    <source>
        <strain evidence="3 4">DSM 19970</strain>
    </source>
</reference>
<evidence type="ECO:0000313" key="4">
    <source>
        <dbReference type="Proteomes" id="UP000547973"/>
    </source>
</evidence>
<feature type="transmembrane region" description="Helical" evidence="1">
    <location>
        <begin position="12"/>
        <end position="32"/>
    </location>
</feature>
<keyword evidence="1" id="KW-1133">Transmembrane helix</keyword>
<name>A0A7Y9ZBI8_9MICO</name>
<keyword evidence="1" id="KW-0812">Transmembrane</keyword>
<feature type="domain" description="YrhK" evidence="2">
    <location>
        <begin position="7"/>
        <end position="63"/>
    </location>
</feature>
<evidence type="ECO:0000256" key="1">
    <source>
        <dbReference type="SAM" id="Phobius"/>
    </source>
</evidence>
<dbReference type="Pfam" id="PF14145">
    <property type="entry name" value="YrhK"/>
    <property type="match status" value="1"/>
</dbReference>
<dbReference type="AlphaFoldDB" id="A0A7Y9ZBI8"/>
<accession>A0A7Y9ZBI8</accession>
<dbReference type="RefSeq" id="WP_218856007.1">
    <property type="nucleotide sequence ID" value="NZ_JACBZO010000001.1"/>
</dbReference>
<protein>
    <recommendedName>
        <fullName evidence="2">YrhK domain-containing protein</fullName>
    </recommendedName>
</protein>